<feature type="domain" description="CMP/dCMP-type deaminase" evidence="13">
    <location>
        <begin position="26"/>
        <end position="153"/>
    </location>
</feature>
<evidence type="ECO:0000313" key="15">
    <source>
        <dbReference type="Proteomes" id="UP001209257"/>
    </source>
</evidence>
<protein>
    <recommendedName>
        <fullName evidence="5 12">Cytidine deaminase</fullName>
        <ecNumber evidence="4 12">3.5.4.5</ecNumber>
    </recommendedName>
    <alternativeName>
        <fullName evidence="9 12">Cytidine aminohydrolase</fullName>
    </alternativeName>
</protein>
<dbReference type="PROSITE" id="PS00903">
    <property type="entry name" value="CYT_DCMP_DEAMINASES_1"/>
    <property type="match status" value="1"/>
</dbReference>
<comment type="function">
    <text evidence="2 12">This enzyme scavenges exogenous and endogenous cytidine and 2'-deoxycytidine for UMP synthesis.</text>
</comment>
<gene>
    <name evidence="14" type="ORF">OCL06_06775</name>
</gene>
<reference evidence="15" key="1">
    <citation type="submission" date="2023-07" db="EMBL/GenBank/DDBJ databases">
        <title>Study on multiphase classification of strain Alteromonas salexigens isolated from the Yellow Sea.</title>
        <authorList>
            <person name="Sun L."/>
        </authorList>
    </citation>
    <scope>NUCLEOTIDE SEQUENCE [LARGE SCALE GENOMIC DNA]</scope>
    <source>
        <strain evidence="15">ASW11-19</strain>
    </source>
</reference>
<comment type="caution">
    <text evidence="14">The sequence shown here is derived from an EMBL/GenBank/DDBJ whole genome shotgun (WGS) entry which is preliminary data.</text>
</comment>
<evidence type="ECO:0000256" key="11">
    <source>
        <dbReference type="ARBA" id="ARBA00049558"/>
    </source>
</evidence>
<dbReference type="PANTHER" id="PTHR11644">
    <property type="entry name" value="CYTIDINE DEAMINASE"/>
    <property type="match status" value="1"/>
</dbReference>
<keyword evidence="8 12" id="KW-0862">Zinc</keyword>
<organism evidence="14 15">
    <name type="scientific">Alteromonas salexigens</name>
    <dbReference type="NCBI Taxonomy" id="2982530"/>
    <lineage>
        <taxon>Bacteria</taxon>
        <taxon>Pseudomonadati</taxon>
        <taxon>Pseudomonadota</taxon>
        <taxon>Gammaproteobacteria</taxon>
        <taxon>Alteromonadales</taxon>
        <taxon>Alteromonadaceae</taxon>
        <taxon>Alteromonas/Salinimonas group</taxon>
        <taxon>Alteromonas</taxon>
    </lineage>
</organism>
<evidence type="ECO:0000256" key="5">
    <source>
        <dbReference type="ARBA" id="ARBA00018266"/>
    </source>
</evidence>
<dbReference type="Proteomes" id="UP001209257">
    <property type="component" value="Unassembled WGS sequence"/>
</dbReference>
<dbReference type="GO" id="GO:0004126">
    <property type="term" value="F:cytidine deaminase activity"/>
    <property type="evidence" value="ECO:0007669"/>
    <property type="project" value="UniProtKB-EC"/>
</dbReference>
<evidence type="ECO:0000256" key="6">
    <source>
        <dbReference type="ARBA" id="ARBA00022723"/>
    </source>
</evidence>
<comment type="cofactor">
    <cofactor evidence="1 12">
        <name>Zn(2+)</name>
        <dbReference type="ChEBI" id="CHEBI:29105"/>
    </cofactor>
</comment>
<dbReference type="NCBIfam" id="NF004064">
    <property type="entry name" value="PRK05578.1"/>
    <property type="match status" value="1"/>
</dbReference>
<keyword evidence="6 12" id="KW-0479">Metal-binding</keyword>
<dbReference type="PANTHER" id="PTHR11644:SF2">
    <property type="entry name" value="CYTIDINE DEAMINASE"/>
    <property type="match status" value="1"/>
</dbReference>
<dbReference type="InterPro" id="IPR002125">
    <property type="entry name" value="CMP_dCMP_dom"/>
</dbReference>
<dbReference type="EMBL" id="JAOTJC010000006">
    <property type="protein sequence ID" value="MCU7554297.1"/>
    <property type="molecule type" value="Genomic_DNA"/>
</dbReference>
<keyword evidence="7 12" id="KW-0378">Hydrolase</keyword>
<dbReference type="PROSITE" id="PS51747">
    <property type="entry name" value="CYT_DCMP_DEAMINASES_2"/>
    <property type="match status" value="1"/>
</dbReference>
<dbReference type="InterPro" id="IPR050202">
    <property type="entry name" value="Cyt/Deoxycyt_deaminase"/>
</dbReference>
<keyword evidence="15" id="KW-1185">Reference proteome</keyword>
<evidence type="ECO:0000256" key="4">
    <source>
        <dbReference type="ARBA" id="ARBA00012783"/>
    </source>
</evidence>
<evidence type="ECO:0000256" key="2">
    <source>
        <dbReference type="ARBA" id="ARBA00003949"/>
    </source>
</evidence>
<dbReference type="InterPro" id="IPR016193">
    <property type="entry name" value="Cytidine_deaminase-like"/>
</dbReference>
<evidence type="ECO:0000259" key="13">
    <source>
        <dbReference type="PROSITE" id="PS51747"/>
    </source>
</evidence>
<dbReference type="CDD" id="cd01283">
    <property type="entry name" value="cytidine_deaminase"/>
    <property type="match status" value="1"/>
</dbReference>
<evidence type="ECO:0000256" key="10">
    <source>
        <dbReference type="ARBA" id="ARBA00049252"/>
    </source>
</evidence>
<evidence type="ECO:0000313" key="14">
    <source>
        <dbReference type="EMBL" id="MCU7554297.1"/>
    </source>
</evidence>
<name>A0ABT2VN61_9ALTE</name>
<dbReference type="SUPFAM" id="SSF53927">
    <property type="entry name" value="Cytidine deaminase-like"/>
    <property type="match status" value="1"/>
</dbReference>
<comment type="catalytic activity">
    <reaction evidence="10 12">
        <text>2'-deoxycytidine + H2O + H(+) = 2'-deoxyuridine + NH4(+)</text>
        <dbReference type="Rhea" id="RHEA:13433"/>
        <dbReference type="ChEBI" id="CHEBI:15377"/>
        <dbReference type="ChEBI" id="CHEBI:15378"/>
        <dbReference type="ChEBI" id="CHEBI:15698"/>
        <dbReference type="ChEBI" id="CHEBI:16450"/>
        <dbReference type="ChEBI" id="CHEBI:28938"/>
        <dbReference type="EC" id="3.5.4.5"/>
    </reaction>
</comment>
<dbReference type="NCBIfam" id="TIGR01354">
    <property type="entry name" value="cyt_deam_tetra"/>
    <property type="match status" value="1"/>
</dbReference>
<accession>A0ABT2VN61</accession>
<dbReference type="InterPro" id="IPR016192">
    <property type="entry name" value="APOBEC/CMP_deaminase_Zn-bd"/>
</dbReference>
<dbReference type="Pfam" id="PF00383">
    <property type="entry name" value="dCMP_cyt_deam_1"/>
    <property type="match status" value="1"/>
</dbReference>
<evidence type="ECO:0000256" key="9">
    <source>
        <dbReference type="ARBA" id="ARBA00032005"/>
    </source>
</evidence>
<evidence type="ECO:0000256" key="3">
    <source>
        <dbReference type="ARBA" id="ARBA00006576"/>
    </source>
</evidence>
<sequence length="160" mass="17074">MPPTMAHLAFIVKRNRSKTRRKMKKTTLTTLIQEAESAQKNAHAPYSGFKVGAAVLSTSGTVHAGCNVENTAYPLGQCAEATAIGNMITEGGSRLDAVVIQSPTNEPCYPCGGCRQKIAEFADDSVPVILVTRSGTTQQTTVGELLPHAFRYTHPTQKAG</sequence>
<comment type="catalytic activity">
    <reaction evidence="11 12">
        <text>cytidine + H2O + H(+) = uridine + NH4(+)</text>
        <dbReference type="Rhea" id="RHEA:16069"/>
        <dbReference type="ChEBI" id="CHEBI:15377"/>
        <dbReference type="ChEBI" id="CHEBI:15378"/>
        <dbReference type="ChEBI" id="CHEBI:16704"/>
        <dbReference type="ChEBI" id="CHEBI:17562"/>
        <dbReference type="ChEBI" id="CHEBI:28938"/>
        <dbReference type="EC" id="3.5.4.5"/>
    </reaction>
</comment>
<dbReference type="EC" id="3.5.4.5" evidence="4 12"/>
<dbReference type="InterPro" id="IPR006262">
    <property type="entry name" value="Cyt_deam_tetra"/>
</dbReference>
<dbReference type="Gene3D" id="3.40.140.10">
    <property type="entry name" value="Cytidine Deaminase, domain 2"/>
    <property type="match status" value="1"/>
</dbReference>
<evidence type="ECO:0000256" key="1">
    <source>
        <dbReference type="ARBA" id="ARBA00001947"/>
    </source>
</evidence>
<evidence type="ECO:0000256" key="12">
    <source>
        <dbReference type="RuleBase" id="RU364006"/>
    </source>
</evidence>
<evidence type="ECO:0000256" key="7">
    <source>
        <dbReference type="ARBA" id="ARBA00022801"/>
    </source>
</evidence>
<comment type="similarity">
    <text evidence="3 12">Belongs to the cytidine and deoxycytidylate deaminase family.</text>
</comment>
<proteinExistence type="inferred from homology"/>
<evidence type="ECO:0000256" key="8">
    <source>
        <dbReference type="ARBA" id="ARBA00022833"/>
    </source>
</evidence>